<dbReference type="AlphaFoldDB" id="B6GDT5"/>
<dbReference type="RefSeq" id="WP_006721894.1">
    <property type="nucleotide sequence ID" value="NZ_CP085935.1"/>
</dbReference>
<sequence length="297" mass="32130">MATLTTISKGGVSAKISSMGAELTSLSLDGREYLWQADPAFWGKHAPVLFPIVGSLRNDEAQSAQGVCRMPRHGLARINEHRVAEVAEDGSSVTFEFASTPETLEAYPYNFKLNMTYAVTGEATLTQTFAVTNAGDAPMPFSVGGHPAFNVPAPGSDDEVFEDYAIEFTEPWTCEAPTIAEGGLLTYDMTTTPVENADTLPISRELFAHDAVMLTDVPGNTLTLRGTKSGRGVRVDFPDFRYIGIWSAQGESPFVALEPWTGHATLTSEDDVFEHKRDITTLAPGQSASYTFSMTVL</sequence>
<dbReference type="eggNOG" id="COG2017">
    <property type="taxonomic scope" value="Bacteria"/>
</dbReference>
<dbReference type="InterPro" id="IPR014718">
    <property type="entry name" value="GH-type_carb-bd"/>
</dbReference>
<dbReference type="Proteomes" id="UP000003560">
    <property type="component" value="Unassembled WGS sequence"/>
</dbReference>
<dbReference type="PANTHER" id="PTHR11122">
    <property type="entry name" value="APOSPORY-ASSOCIATED PROTEIN C-RELATED"/>
    <property type="match status" value="1"/>
</dbReference>
<keyword evidence="2" id="KW-1185">Reference proteome</keyword>
<dbReference type="EMBL" id="ABXJ01000130">
    <property type="protein sequence ID" value="EEA89551.1"/>
    <property type="molecule type" value="Genomic_DNA"/>
</dbReference>
<organism evidence="1 2">
    <name type="scientific">Collinsella stercoris DSM 13279</name>
    <dbReference type="NCBI Taxonomy" id="445975"/>
    <lineage>
        <taxon>Bacteria</taxon>
        <taxon>Bacillati</taxon>
        <taxon>Actinomycetota</taxon>
        <taxon>Coriobacteriia</taxon>
        <taxon>Coriobacteriales</taxon>
        <taxon>Coriobacteriaceae</taxon>
        <taxon>Collinsella</taxon>
    </lineage>
</organism>
<gene>
    <name evidence="1" type="ORF">COLSTE_02267</name>
</gene>
<dbReference type="InterPro" id="IPR008183">
    <property type="entry name" value="Aldose_1/G6P_1-epimerase"/>
</dbReference>
<dbReference type="Pfam" id="PF01263">
    <property type="entry name" value="Aldose_epim"/>
    <property type="match status" value="1"/>
</dbReference>
<comment type="caution">
    <text evidence="1">The sequence shown here is derived from an EMBL/GenBank/DDBJ whole genome shotgun (WGS) entry which is preliminary data.</text>
</comment>
<evidence type="ECO:0000313" key="2">
    <source>
        <dbReference type="Proteomes" id="UP000003560"/>
    </source>
</evidence>
<dbReference type="PANTHER" id="PTHR11122:SF13">
    <property type="entry name" value="GLUCOSE-6-PHOSPHATE 1-EPIMERASE"/>
    <property type="match status" value="1"/>
</dbReference>
<name>B6GDT5_9ACTN</name>
<dbReference type="GO" id="GO:0030246">
    <property type="term" value="F:carbohydrate binding"/>
    <property type="evidence" value="ECO:0007669"/>
    <property type="project" value="InterPro"/>
</dbReference>
<dbReference type="GO" id="GO:0016853">
    <property type="term" value="F:isomerase activity"/>
    <property type="evidence" value="ECO:0007669"/>
    <property type="project" value="InterPro"/>
</dbReference>
<protein>
    <submittedName>
        <fullName evidence="1">Aldose 1-epimerase</fullName>
    </submittedName>
</protein>
<proteinExistence type="predicted"/>
<dbReference type="CDD" id="cd09024">
    <property type="entry name" value="Aldose_epim_lacX"/>
    <property type="match status" value="1"/>
</dbReference>
<dbReference type="GO" id="GO:0005975">
    <property type="term" value="P:carbohydrate metabolic process"/>
    <property type="evidence" value="ECO:0007669"/>
    <property type="project" value="InterPro"/>
</dbReference>
<reference evidence="1 2" key="1">
    <citation type="submission" date="2008-10" db="EMBL/GenBank/DDBJ databases">
        <title>Draft genome sequence of Collinsella stercoris (DSM 13279).</title>
        <authorList>
            <person name="Sudarsanam P."/>
            <person name="Ley R."/>
            <person name="Guruge J."/>
            <person name="Turnbaugh P.J."/>
            <person name="Mahowald M."/>
            <person name="Liep D."/>
            <person name="Gordon J."/>
        </authorList>
    </citation>
    <scope>NUCLEOTIDE SEQUENCE [LARGE SCALE GENOMIC DNA]</scope>
    <source>
        <strain evidence="1 2">DSM 13279</strain>
    </source>
</reference>
<dbReference type="SUPFAM" id="SSF74650">
    <property type="entry name" value="Galactose mutarotase-like"/>
    <property type="match status" value="1"/>
</dbReference>
<reference evidence="1 2" key="2">
    <citation type="submission" date="2008-10" db="EMBL/GenBank/DDBJ databases">
        <authorList>
            <person name="Fulton L."/>
            <person name="Clifton S."/>
            <person name="Fulton B."/>
            <person name="Xu J."/>
            <person name="Minx P."/>
            <person name="Pepin K.H."/>
            <person name="Johnson M."/>
            <person name="Thiruvilangam P."/>
            <person name="Bhonagiri V."/>
            <person name="Nash W.E."/>
            <person name="Mardis E.R."/>
            <person name="Wilson R.K."/>
        </authorList>
    </citation>
    <scope>NUCLEOTIDE SEQUENCE [LARGE SCALE GENOMIC DNA]</scope>
    <source>
        <strain evidence="1 2">DSM 13279</strain>
    </source>
</reference>
<dbReference type="OrthoDB" id="9795355at2"/>
<evidence type="ECO:0000313" key="1">
    <source>
        <dbReference type="EMBL" id="EEA89551.1"/>
    </source>
</evidence>
<dbReference type="HOGENOM" id="CLU_057834_1_0_11"/>
<dbReference type="InterPro" id="IPR037481">
    <property type="entry name" value="LacX"/>
</dbReference>
<accession>B6GDT5</accession>
<dbReference type="Gene3D" id="2.70.98.10">
    <property type="match status" value="1"/>
</dbReference>
<dbReference type="GeneID" id="98002330"/>
<dbReference type="STRING" id="445975.COLSTE_02267"/>
<dbReference type="InterPro" id="IPR011013">
    <property type="entry name" value="Gal_mutarotase_sf_dom"/>
</dbReference>